<sequence length="113" mass="12442">MIAMLKSVYLALMFVLEIVMLIILGYWGFHNTNNRFAGYALAIGLPLLAAVLWGRFAAPKSAHRLALPYRIVFSLTLFGIAALLLFKTGHITLAIVFGLTALAGQLTALFFER</sequence>
<dbReference type="Pfam" id="PF10823">
    <property type="entry name" value="DUF2568"/>
    <property type="match status" value="1"/>
</dbReference>
<feature type="transmembrane region" description="Helical" evidence="1">
    <location>
        <begin position="36"/>
        <end position="54"/>
    </location>
</feature>
<name>A0A6P1VYK1_9BACT</name>
<organism evidence="2 3">
    <name type="scientific">Spirosoma endbachense</name>
    <dbReference type="NCBI Taxonomy" id="2666025"/>
    <lineage>
        <taxon>Bacteria</taxon>
        <taxon>Pseudomonadati</taxon>
        <taxon>Bacteroidota</taxon>
        <taxon>Cytophagia</taxon>
        <taxon>Cytophagales</taxon>
        <taxon>Cytophagaceae</taxon>
        <taxon>Spirosoma</taxon>
    </lineage>
</organism>
<proteinExistence type="predicted"/>
<keyword evidence="3" id="KW-1185">Reference proteome</keyword>
<dbReference type="KEGG" id="senf:GJR95_20135"/>
<dbReference type="AlphaFoldDB" id="A0A6P1VYK1"/>
<evidence type="ECO:0000313" key="3">
    <source>
        <dbReference type="Proteomes" id="UP000464577"/>
    </source>
</evidence>
<keyword evidence="1" id="KW-1133">Transmembrane helix</keyword>
<accession>A0A6P1VYK1</accession>
<dbReference type="InterPro" id="IPR021214">
    <property type="entry name" value="DUF2568"/>
</dbReference>
<protein>
    <submittedName>
        <fullName evidence="2">DUF2568 domain-containing protein</fullName>
    </submittedName>
</protein>
<gene>
    <name evidence="2" type="ORF">GJR95_20135</name>
</gene>
<feature type="transmembrane region" description="Helical" evidence="1">
    <location>
        <begin position="91"/>
        <end position="111"/>
    </location>
</feature>
<evidence type="ECO:0000256" key="1">
    <source>
        <dbReference type="SAM" id="Phobius"/>
    </source>
</evidence>
<keyword evidence="1" id="KW-0812">Transmembrane</keyword>
<evidence type="ECO:0000313" key="2">
    <source>
        <dbReference type="EMBL" id="QHV97172.1"/>
    </source>
</evidence>
<feature type="transmembrane region" description="Helical" evidence="1">
    <location>
        <begin position="66"/>
        <end position="85"/>
    </location>
</feature>
<feature type="transmembrane region" description="Helical" evidence="1">
    <location>
        <begin position="7"/>
        <end position="30"/>
    </location>
</feature>
<reference evidence="2 3" key="1">
    <citation type="submission" date="2019-11" db="EMBL/GenBank/DDBJ databases">
        <title>Spirosoma endbachense sp. nov., isolated from a natural salt meadow.</title>
        <authorList>
            <person name="Rojas J."/>
            <person name="Ambika Manirajan B."/>
            <person name="Ratering S."/>
            <person name="Suarez C."/>
            <person name="Geissler-Plaum R."/>
            <person name="Schnell S."/>
        </authorList>
    </citation>
    <scope>NUCLEOTIDE SEQUENCE [LARGE SCALE GENOMIC DNA]</scope>
    <source>
        <strain evidence="2 3">I-24</strain>
    </source>
</reference>
<keyword evidence="1" id="KW-0472">Membrane</keyword>
<dbReference type="Proteomes" id="UP000464577">
    <property type="component" value="Chromosome"/>
</dbReference>
<dbReference type="EMBL" id="CP045997">
    <property type="protein sequence ID" value="QHV97172.1"/>
    <property type="molecule type" value="Genomic_DNA"/>
</dbReference>